<dbReference type="PANTHER" id="PTHR46526:SF1">
    <property type="entry name" value="CHORDIN"/>
    <property type="match status" value="1"/>
</dbReference>
<protein>
    <submittedName>
        <fullName evidence="2">Uncharacterized protein</fullName>
    </submittedName>
</protein>
<organism evidence="2 3">
    <name type="scientific">Bugula neritina</name>
    <name type="common">Brown bryozoan</name>
    <name type="synonym">Sertularia neritina</name>
    <dbReference type="NCBI Taxonomy" id="10212"/>
    <lineage>
        <taxon>Eukaryota</taxon>
        <taxon>Metazoa</taxon>
        <taxon>Spiralia</taxon>
        <taxon>Lophotrochozoa</taxon>
        <taxon>Bryozoa</taxon>
        <taxon>Gymnolaemata</taxon>
        <taxon>Cheilostomatida</taxon>
        <taxon>Flustrina</taxon>
        <taxon>Buguloidea</taxon>
        <taxon>Bugulidae</taxon>
        <taxon>Bugula</taxon>
    </lineage>
</organism>
<dbReference type="PANTHER" id="PTHR46526">
    <property type="entry name" value="CHORDIN"/>
    <property type="match status" value="1"/>
</dbReference>
<dbReference type="OrthoDB" id="8173378at2759"/>
<dbReference type="AlphaFoldDB" id="A0A7J7JYB4"/>
<comment type="caution">
    <text evidence="2">The sequence shown here is derived from an EMBL/GenBank/DDBJ whole genome shotgun (WGS) entry which is preliminary data.</text>
</comment>
<evidence type="ECO:0000256" key="1">
    <source>
        <dbReference type="SAM" id="SignalP"/>
    </source>
</evidence>
<dbReference type="GO" id="GO:0009953">
    <property type="term" value="P:dorsal/ventral pattern formation"/>
    <property type="evidence" value="ECO:0007669"/>
    <property type="project" value="TreeGrafter"/>
</dbReference>
<proteinExistence type="predicted"/>
<gene>
    <name evidence="2" type="ORF">EB796_010747</name>
</gene>
<evidence type="ECO:0000313" key="3">
    <source>
        <dbReference type="Proteomes" id="UP000593567"/>
    </source>
</evidence>
<accession>A0A7J7JYB4</accession>
<sequence length="160" mass="17346">MTLHSCRSCFIIVIACCNFSLGLATAYDTLTGPVDDIPLKEDRRVQSHISHSVGCVFGGARYDIDSQWHPILEPYGVMHCLKCTCEAVNSSASHTPPATNNYQIQHQAAAAVHNSIAFSSTSTLSGDSSVSILCSQSYTHCDYTHSHILIVIIPTVVYSL</sequence>
<reference evidence="2" key="1">
    <citation type="submission" date="2020-06" db="EMBL/GenBank/DDBJ databases">
        <title>Draft genome of Bugula neritina, a colonial animal packing powerful symbionts and potential medicines.</title>
        <authorList>
            <person name="Rayko M."/>
        </authorList>
    </citation>
    <scope>NUCLEOTIDE SEQUENCE [LARGE SCALE GENOMIC DNA]</scope>
    <source>
        <strain evidence="2">Kwan_BN1</strain>
    </source>
</reference>
<feature type="chain" id="PRO_5029732611" evidence="1">
    <location>
        <begin position="25"/>
        <end position="160"/>
    </location>
</feature>
<dbReference type="GO" id="GO:0005615">
    <property type="term" value="C:extracellular space"/>
    <property type="evidence" value="ECO:0007669"/>
    <property type="project" value="TreeGrafter"/>
</dbReference>
<name>A0A7J7JYB4_BUGNE</name>
<evidence type="ECO:0000313" key="2">
    <source>
        <dbReference type="EMBL" id="KAF6030933.1"/>
    </source>
</evidence>
<dbReference type="GO" id="GO:0036122">
    <property type="term" value="F:BMP binding"/>
    <property type="evidence" value="ECO:0007669"/>
    <property type="project" value="TreeGrafter"/>
</dbReference>
<dbReference type="GO" id="GO:0030514">
    <property type="term" value="P:negative regulation of BMP signaling pathway"/>
    <property type="evidence" value="ECO:0007669"/>
    <property type="project" value="TreeGrafter"/>
</dbReference>
<dbReference type="EMBL" id="VXIV02001654">
    <property type="protein sequence ID" value="KAF6030933.1"/>
    <property type="molecule type" value="Genomic_DNA"/>
</dbReference>
<dbReference type="Proteomes" id="UP000593567">
    <property type="component" value="Unassembled WGS sequence"/>
</dbReference>
<dbReference type="InterPro" id="IPR052278">
    <property type="entry name" value="Chordin-like_regulators"/>
</dbReference>
<keyword evidence="1" id="KW-0732">Signal</keyword>
<feature type="signal peptide" evidence="1">
    <location>
        <begin position="1"/>
        <end position="24"/>
    </location>
</feature>
<keyword evidence="3" id="KW-1185">Reference proteome</keyword>